<protein>
    <submittedName>
        <fullName evidence="1">Uncharacterized protein</fullName>
    </submittedName>
</protein>
<dbReference type="AlphaFoldDB" id="A0AB73H2R8"/>
<dbReference type="Proteomes" id="UP000528595">
    <property type="component" value="Unassembled WGS sequence"/>
</dbReference>
<dbReference type="EMBL" id="JACIIQ010000025">
    <property type="protein sequence ID" value="MBB5672471.1"/>
    <property type="molecule type" value="Genomic_DNA"/>
</dbReference>
<proteinExistence type="predicted"/>
<reference evidence="1" key="1">
    <citation type="submission" date="2020-08" db="EMBL/GenBank/DDBJ databases">
        <title>Studying the diversity of plant-associated saprophytic bacteria and their role in host health and plant-pathogen interactions.</title>
        <authorList>
            <person name="Potnis N."/>
        </authorList>
    </citation>
    <scope>NUCLEOTIDE SEQUENCE</scope>
    <source>
        <strain evidence="1">F21</strain>
    </source>
</reference>
<organism evidence="1">
    <name type="scientific">Xanthomonas arboricola</name>
    <dbReference type="NCBI Taxonomy" id="56448"/>
    <lineage>
        <taxon>Bacteria</taxon>
        <taxon>Pseudomonadati</taxon>
        <taxon>Pseudomonadota</taxon>
        <taxon>Gammaproteobacteria</taxon>
        <taxon>Lysobacterales</taxon>
        <taxon>Lysobacteraceae</taxon>
        <taxon>Xanthomonas</taxon>
    </lineage>
</organism>
<accession>A0AB73H2R8</accession>
<sequence length="164" mass="18596">MLDLDAEVVMQHWHQAAPGLAELLVRIELTEDWTVDRSPVFADKIVQFGKSLSRPGAVGALQAADRLQLLFFLVYISTSKAVRLLQWLDDEHDGLGSILLNHLLSSEGDAQIRAGIRSEQLVRTLLHRMRILQNQPYFRSVFDPQKLNRVAQAIRQQSEESQNA</sequence>
<evidence type="ECO:0000313" key="1">
    <source>
        <dbReference type="EMBL" id="MBB5672471.1"/>
    </source>
</evidence>
<dbReference type="InterPro" id="IPR057079">
    <property type="entry name" value="IcmW-like"/>
</dbReference>
<dbReference type="Pfam" id="PF23130">
    <property type="entry name" value="IcmW"/>
    <property type="match status" value="1"/>
</dbReference>
<comment type="caution">
    <text evidence="1">The sequence shown here is derived from an EMBL/GenBank/DDBJ whole genome shotgun (WGS) entry which is preliminary data.</text>
</comment>
<name>A0AB73H2R8_9XANT</name>
<gene>
    <name evidence="1" type="ORF">FHR65_004072</name>
</gene>
<dbReference type="RefSeq" id="WP_184578845.1">
    <property type="nucleotide sequence ID" value="NZ_JACIIQ010000025.1"/>
</dbReference>